<reference evidence="1 2" key="1">
    <citation type="submission" date="2021-01" db="EMBL/GenBank/DDBJ databases">
        <title>Genomic Encyclopedia of Type Strains, Phase IV (KMG-IV): sequencing the most valuable type-strain genomes for metagenomic binning, comparative biology and taxonomic classification.</title>
        <authorList>
            <person name="Goeker M."/>
        </authorList>
    </citation>
    <scope>NUCLEOTIDE SEQUENCE [LARGE SCALE GENOMIC DNA]</scope>
    <source>
        <strain evidence="1 2">DSM 104297</strain>
    </source>
</reference>
<sequence>MGRSNKSKRFVKQGADAVQLHDERFPYHMTLSEAEAIKAQHIHSSPHGGQQ</sequence>
<dbReference type="EMBL" id="JAFBFC010000002">
    <property type="protein sequence ID" value="MBM7702607.1"/>
    <property type="molecule type" value="Genomic_DNA"/>
</dbReference>
<dbReference type="Proteomes" id="UP000809829">
    <property type="component" value="Unassembled WGS sequence"/>
</dbReference>
<evidence type="ECO:0000313" key="2">
    <source>
        <dbReference type="Proteomes" id="UP000809829"/>
    </source>
</evidence>
<comment type="caution">
    <text evidence="1">The sequence shown here is derived from an EMBL/GenBank/DDBJ whole genome shotgun (WGS) entry which is preliminary data.</text>
</comment>
<organism evidence="1 2">
    <name type="scientific">Priestia iocasae</name>
    <dbReference type="NCBI Taxonomy" id="2291674"/>
    <lineage>
        <taxon>Bacteria</taxon>
        <taxon>Bacillati</taxon>
        <taxon>Bacillota</taxon>
        <taxon>Bacilli</taxon>
        <taxon>Bacillales</taxon>
        <taxon>Bacillaceae</taxon>
        <taxon>Priestia</taxon>
    </lineage>
</organism>
<name>A0ABS2QUD5_9BACI</name>
<proteinExistence type="predicted"/>
<protein>
    <recommendedName>
        <fullName evidence="3">Competence protein</fullName>
    </recommendedName>
</protein>
<keyword evidence="2" id="KW-1185">Reference proteome</keyword>
<evidence type="ECO:0008006" key="3">
    <source>
        <dbReference type="Google" id="ProtNLM"/>
    </source>
</evidence>
<gene>
    <name evidence="1" type="ORF">JOC83_001441</name>
</gene>
<dbReference type="RefSeq" id="WP_205185749.1">
    <property type="nucleotide sequence ID" value="NZ_JAFBFC010000002.1"/>
</dbReference>
<evidence type="ECO:0000313" key="1">
    <source>
        <dbReference type="EMBL" id="MBM7702607.1"/>
    </source>
</evidence>
<accession>A0ABS2QUD5</accession>